<proteinExistence type="predicted"/>
<evidence type="ECO:0000256" key="1">
    <source>
        <dbReference type="SAM" id="MobiDB-lite"/>
    </source>
</evidence>
<gene>
    <name evidence="2" type="ORF">PR048_011811</name>
</gene>
<evidence type="ECO:0008006" key="4">
    <source>
        <dbReference type="Google" id="ProtNLM"/>
    </source>
</evidence>
<evidence type="ECO:0000313" key="3">
    <source>
        <dbReference type="Proteomes" id="UP001159363"/>
    </source>
</evidence>
<protein>
    <recommendedName>
        <fullName evidence="4">Reverse transcriptase Ty1/copia-type domain-containing protein</fullName>
    </recommendedName>
</protein>
<feature type="region of interest" description="Disordered" evidence="1">
    <location>
        <begin position="89"/>
        <end position="116"/>
    </location>
</feature>
<sequence length="130" mass="15137">MEREGAILIVVVYVDDLLIFYDDHKLSEHIKDRLKDNFEMKDLYINKEMLRNGDIERLRKSKTLDFTEELRPRNSEEIQHGTVETSRLTFGSGFGPRGAEEGRRQREAEGNPLLGGDREYFISATDFSPR</sequence>
<organism evidence="2 3">
    <name type="scientific">Dryococelus australis</name>
    <dbReference type="NCBI Taxonomy" id="614101"/>
    <lineage>
        <taxon>Eukaryota</taxon>
        <taxon>Metazoa</taxon>
        <taxon>Ecdysozoa</taxon>
        <taxon>Arthropoda</taxon>
        <taxon>Hexapoda</taxon>
        <taxon>Insecta</taxon>
        <taxon>Pterygota</taxon>
        <taxon>Neoptera</taxon>
        <taxon>Polyneoptera</taxon>
        <taxon>Phasmatodea</taxon>
        <taxon>Verophasmatodea</taxon>
        <taxon>Anareolatae</taxon>
        <taxon>Phasmatidae</taxon>
        <taxon>Eurycanthinae</taxon>
        <taxon>Dryococelus</taxon>
    </lineage>
</organism>
<dbReference type="Proteomes" id="UP001159363">
    <property type="component" value="Chromosome X"/>
</dbReference>
<reference evidence="2 3" key="1">
    <citation type="submission" date="2023-02" db="EMBL/GenBank/DDBJ databases">
        <title>LHISI_Scaffold_Assembly.</title>
        <authorList>
            <person name="Stuart O.P."/>
            <person name="Cleave R."/>
            <person name="Magrath M.J.L."/>
            <person name="Mikheyev A.S."/>
        </authorList>
    </citation>
    <scope>NUCLEOTIDE SEQUENCE [LARGE SCALE GENOMIC DNA]</scope>
    <source>
        <strain evidence="2">Daus_M_001</strain>
        <tissue evidence="2">Leg muscle</tissue>
    </source>
</reference>
<name>A0ABQ9HMP2_9NEOP</name>
<accession>A0ABQ9HMP2</accession>
<evidence type="ECO:0000313" key="2">
    <source>
        <dbReference type="EMBL" id="KAJ8885613.1"/>
    </source>
</evidence>
<keyword evidence="3" id="KW-1185">Reference proteome</keyword>
<comment type="caution">
    <text evidence="2">The sequence shown here is derived from an EMBL/GenBank/DDBJ whole genome shotgun (WGS) entry which is preliminary data.</text>
</comment>
<feature type="compositionally biased region" description="Basic and acidic residues" evidence="1">
    <location>
        <begin position="98"/>
        <end position="109"/>
    </location>
</feature>
<dbReference type="EMBL" id="JARBHB010000004">
    <property type="protein sequence ID" value="KAJ8885613.1"/>
    <property type="molecule type" value="Genomic_DNA"/>
</dbReference>